<dbReference type="Proteomes" id="UP000198647">
    <property type="component" value="Unassembled WGS sequence"/>
</dbReference>
<feature type="transmembrane region" description="Helical" evidence="1">
    <location>
        <begin position="82"/>
        <end position="105"/>
    </location>
</feature>
<feature type="transmembrane region" description="Helical" evidence="1">
    <location>
        <begin position="111"/>
        <end position="131"/>
    </location>
</feature>
<proteinExistence type="predicted"/>
<feature type="transmembrane region" description="Helical" evidence="1">
    <location>
        <begin position="50"/>
        <end position="70"/>
    </location>
</feature>
<evidence type="ECO:0000313" key="3">
    <source>
        <dbReference type="Proteomes" id="UP000198647"/>
    </source>
</evidence>
<comment type="caution">
    <text evidence="2">The sequence shown here is derived from an EMBL/GenBank/DDBJ whole genome shotgun (WGS) entry which is preliminary data.</text>
</comment>
<protein>
    <submittedName>
        <fullName evidence="2">Uncharacterized protein</fullName>
    </submittedName>
</protein>
<keyword evidence="1" id="KW-0812">Transmembrane</keyword>
<keyword evidence="1" id="KW-1133">Transmembrane helix</keyword>
<gene>
    <name evidence="2" type="ORF">SAMN04488081_1878</name>
</gene>
<evidence type="ECO:0000313" key="2">
    <source>
        <dbReference type="EMBL" id="SDY00782.1"/>
    </source>
</evidence>
<organism evidence="2 3">
    <name type="scientific">Salimicrobium album</name>
    <dbReference type="NCBI Taxonomy" id="50717"/>
    <lineage>
        <taxon>Bacteria</taxon>
        <taxon>Bacillati</taxon>
        <taxon>Bacillota</taxon>
        <taxon>Bacilli</taxon>
        <taxon>Bacillales</taxon>
        <taxon>Bacillaceae</taxon>
        <taxon>Salimicrobium</taxon>
    </lineage>
</organism>
<reference evidence="2 3" key="1">
    <citation type="submission" date="2016-10" db="EMBL/GenBank/DDBJ databases">
        <authorList>
            <person name="Varghese N."/>
            <person name="Submissions S."/>
        </authorList>
    </citation>
    <scope>NUCLEOTIDE SEQUENCE [LARGE SCALE GENOMIC DNA]</scope>
    <source>
        <strain evidence="2 3">DSM 20748</strain>
    </source>
</reference>
<evidence type="ECO:0000256" key="1">
    <source>
        <dbReference type="SAM" id="Phobius"/>
    </source>
</evidence>
<keyword evidence="3" id="KW-1185">Reference proteome</keyword>
<accession>A0A1H3GBQ7</accession>
<feature type="transmembrane region" description="Helical" evidence="1">
    <location>
        <begin position="20"/>
        <end position="38"/>
    </location>
</feature>
<name>A0A1H3GBQ7_9BACI</name>
<dbReference type="EMBL" id="FNOS01000004">
    <property type="protein sequence ID" value="SDY00782.1"/>
    <property type="molecule type" value="Genomic_DNA"/>
</dbReference>
<sequence length="137" mass="15146">MIQKINDERLKRKNLENTRILFIVQTAGIIGILGYDLVTKGMEGMTGNPLWFVLILTGIVSAYLSMSISVDHESDKKSPKKGFLTSIAVISVIAIGLGVAVTLTADLNTGILIGAIVFICFVVPYFYLYYLRKKQED</sequence>
<keyword evidence="1" id="KW-0472">Membrane</keyword>